<dbReference type="Gene3D" id="2.40.290.10">
    <property type="match status" value="1"/>
</dbReference>
<proteinExistence type="predicted"/>
<keyword evidence="6" id="KW-0539">Nucleus</keyword>
<gene>
    <name evidence="8" type="ORF">KIN20_017137</name>
</gene>
<dbReference type="CDD" id="cd21543">
    <property type="entry name" value="SPOC_SHARP"/>
    <property type="match status" value="1"/>
</dbReference>
<reference evidence="8" key="1">
    <citation type="submission" date="2021-06" db="EMBL/GenBank/DDBJ databases">
        <title>Parelaphostrongylus tenuis whole genome reference sequence.</title>
        <authorList>
            <person name="Garwood T.J."/>
            <person name="Larsen P.A."/>
            <person name="Fountain-Jones N.M."/>
            <person name="Garbe J.R."/>
            <person name="Macchietto M.G."/>
            <person name="Kania S.A."/>
            <person name="Gerhold R.W."/>
            <person name="Richards J.E."/>
            <person name="Wolf T.M."/>
        </authorList>
    </citation>
    <scope>NUCLEOTIDE SEQUENCE</scope>
    <source>
        <strain evidence="8">MNPRO001-30</strain>
        <tissue evidence="8">Meninges</tissue>
    </source>
</reference>
<evidence type="ECO:0000256" key="4">
    <source>
        <dbReference type="ARBA" id="ARBA00023054"/>
    </source>
</evidence>
<evidence type="ECO:0000256" key="6">
    <source>
        <dbReference type="ARBA" id="ARBA00023242"/>
    </source>
</evidence>
<dbReference type="AlphaFoldDB" id="A0AAD5N0H1"/>
<dbReference type="SUPFAM" id="SSF100939">
    <property type="entry name" value="SPOC domain-like"/>
    <property type="match status" value="1"/>
</dbReference>
<keyword evidence="4" id="KW-0175">Coiled coil</keyword>
<protein>
    <recommendedName>
        <fullName evidence="7">SPOC domain-containing protein</fullName>
    </recommendedName>
</protein>
<dbReference type="PROSITE" id="PS50917">
    <property type="entry name" value="SPOC"/>
    <property type="match status" value="1"/>
</dbReference>
<dbReference type="EMBL" id="JAHQIW010003420">
    <property type="protein sequence ID" value="KAJ1358657.1"/>
    <property type="molecule type" value="Genomic_DNA"/>
</dbReference>
<keyword evidence="9" id="KW-1185">Reference proteome</keyword>
<comment type="subcellular location">
    <subcellularLocation>
        <location evidence="1">Nucleus</location>
    </subcellularLocation>
</comment>
<dbReference type="Proteomes" id="UP001196413">
    <property type="component" value="Unassembled WGS sequence"/>
</dbReference>
<keyword evidence="5" id="KW-0804">Transcription</keyword>
<dbReference type="InterPro" id="IPR012921">
    <property type="entry name" value="SPOC_C"/>
</dbReference>
<evidence type="ECO:0000256" key="2">
    <source>
        <dbReference type="ARBA" id="ARBA00022884"/>
    </source>
</evidence>
<comment type="caution">
    <text evidence="8">The sequence shown here is derived from an EMBL/GenBank/DDBJ whole genome shotgun (WGS) entry which is preliminary data.</text>
</comment>
<dbReference type="FunFam" id="2.40.290.10:FF:000002">
    <property type="entry name" value="Spen family transcriptional repressor"/>
    <property type="match status" value="1"/>
</dbReference>
<dbReference type="GO" id="GO:0005634">
    <property type="term" value="C:nucleus"/>
    <property type="evidence" value="ECO:0007669"/>
    <property type="project" value="UniProtKB-SubCell"/>
</dbReference>
<accession>A0AAD5N0H1</accession>
<dbReference type="GO" id="GO:0003723">
    <property type="term" value="F:RNA binding"/>
    <property type="evidence" value="ECO:0007669"/>
    <property type="project" value="UniProtKB-KW"/>
</dbReference>
<dbReference type="InterPro" id="IPR010912">
    <property type="entry name" value="SPOC_met"/>
</dbReference>
<evidence type="ECO:0000313" key="8">
    <source>
        <dbReference type="EMBL" id="KAJ1358657.1"/>
    </source>
</evidence>
<sequence>MIINGDVLTRLLKPDPVLVVHDGEKWINDKIVGDRETVSNALLRIKEGMQSLTLTNLSRDFHAFSSISNVTETTNVCSEIDGTRTLYYRRIAKRPILLGRAGRCPLVISQFLNSETFFLQRFPVVWQGTLAMKHSETTVQMHLVYGSVEMLTRCLGDANADAKNAVPIRVNQRMRLEHAQVQVAGMVAKMSDAGRFACMICLPCGLSRDEIITNSDIFRTAFIDYFASKQAAGIAVMPQTETTTGCLVHVFPPGDFPSSYLQYYSPQLYESITTRQASFLFVVLTPDESSRPLTS</sequence>
<evidence type="ECO:0000256" key="1">
    <source>
        <dbReference type="ARBA" id="ARBA00004123"/>
    </source>
</evidence>
<dbReference type="Pfam" id="PF07744">
    <property type="entry name" value="SPOC"/>
    <property type="match status" value="1"/>
</dbReference>
<keyword evidence="2" id="KW-0694">RNA-binding</keyword>
<organism evidence="8 9">
    <name type="scientific">Parelaphostrongylus tenuis</name>
    <name type="common">Meningeal worm</name>
    <dbReference type="NCBI Taxonomy" id="148309"/>
    <lineage>
        <taxon>Eukaryota</taxon>
        <taxon>Metazoa</taxon>
        <taxon>Ecdysozoa</taxon>
        <taxon>Nematoda</taxon>
        <taxon>Chromadorea</taxon>
        <taxon>Rhabditida</taxon>
        <taxon>Rhabditina</taxon>
        <taxon>Rhabditomorpha</taxon>
        <taxon>Strongyloidea</taxon>
        <taxon>Metastrongylidae</taxon>
        <taxon>Parelaphostrongylus</taxon>
    </lineage>
</organism>
<name>A0AAD5N0H1_PARTN</name>
<evidence type="ECO:0000259" key="7">
    <source>
        <dbReference type="PROSITE" id="PS50917"/>
    </source>
</evidence>
<evidence type="ECO:0000313" key="9">
    <source>
        <dbReference type="Proteomes" id="UP001196413"/>
    </source>
</evidence>
<evidence type="ECO:0000256" key="3">
    <source>
        <dbReference type="ARBA" id="ARBA00023015"/>
    </source>
</evidence>
<evidence type="ECO:0000256" key="5">
    <source>
        <dbReference type="ARBA" id="ARBA00023163"/>
    </source>
</evidence>
<dbReference type="InterPro" id="IPR016194">
    <property type="entry name" value="SPOC-like_C_dom_sf"/>
</dbReference>
<feature type="domain" description="SPOC" evidence="7">
    <location>
        <begin position="115"/>
        <end position="286"/>
    </location>
</feature>
<keyword evidence="3" id="KW-0805">Transcription regulation</keyword>